<keyword evidence="3" id="KW-1185">Reference proteome</keyword>
<evidence type="ECO:0000256" key="1">
    <source>
        <dbReference type="SAM" id="MobiDB-lite"/>
    </source>
</evidence>
<name>A0A8J4T294_9TREM</name>
<dbReference type="OrthoDB" id="5945798at2759"/>
<protein>
    <submittedName>
        <fullName evidence="2">Uncharacterized protein</fullName>
    </submittedName>
</protein>
<proteinExistence type="predicted"/>
<dbReference type="EMBL" id="LUCH01008410">
    <property type="protein sequence ID" value="KAF5396349.1"/>
    <property type="molecule type" value="Genomic_DNA"/>
</dbReference>
<evidence type="ECO:0000313" key="3">
    <source>
        <dbReference type="Proteomes" id="UP000748531"/>
    </source>
</evidence>
<accession>A0A8J4T294</accession>
<sequence length="87" mass="9524">MENEAGLARYQALFHENLPKTERTIGPQLCWLAFASIAQTPPLVVRSLAQGLPLKPGEYRVDSSVPRRSQSALSAFSGVHEPPIPDL</sequence>
<comment type="caution">
    <text evidence="2">The sequence shown here is derived from an EMBL/GenBank/DDBJ whole genome shotgun (WGS) entry which is preliminary data.</text>
</comment>
<dbReference type="AlphaFoldDB" id="A0A8J4T294"/>
<feature type="region of interest" description="Disordered" evidence="1">
    <location>
        <begin position="59"/>
        <end position="87"/>
    </location>
</feature>
<evidence type="ECO:0000313" key="2">
    <source>
        <dbReference type="EMBL" id="KAF5396349.1"/>
    </source>
</evidence>
<gene>
    <name evidence="2" type="ORF">PHET_10406</name>
</gene>
<dbReference type="Proteomes" id="UP000748531">
    <property type="component" value="Unassembled WGS sequence"/>
</dbReference>
<organism evidence="2 3">
    <name type="scientific">Paragonimus heterotremus</name>
    <dbReference type="NCBI Taxonomy" id="100268"/>
    <lineage>
        <taxon>Eukaryota</taxon>
        <taxon>Metazoa</taxon>
        <taxon>Spiralia</taxon>
        <taxon>Lophotrochozoa</taxon>
        <taxon>Platyhelminthes</taxon>
        <taxon>Trematoda</taxon>
        <taxon>Digenea</taxon>
        <taxon>Plagiorchiida</taxon>
        <taxon>Troglotremata</taxon>
        <taxon>Troglotrematidae</taxon>
        <taxon>Paragonimus</taxon>
    </lineage>
</organism>
<reference evidence="2" key="1">
    <citation type="submission" date="2019-05" db="EMBL/GenBank/DDBJ databases">
        <title>Annotation for the trematode Paragonimus heterotremus.</title>
        <authorList>
            <person name="Choi Y.-J."/>
        </authorList>
    </citation>
    <scope>NUCLEOTIDE SEQUENCE</scope>
    <source>
        <strain evidence="2">LC</strain>
    </source>
</reference>